<evidence type="ECO:0000256" key="6">
    <source>
        <dbReference type="ARBA" id="ARBA00023157"/>
    </source>
</evidence>
<evidence type="ECO:0000313" key="12">
    <source>
        <dbReference type="WBParaSite" id="Minc3s00001g00028"/>
    </source>
</evidence>
<feature type="binding site" evidence="7">
    <location>
        <position position="189"/>
    </location>
    <ligand>
        <name>Zn(2+)</name>
        <dbReference type="ChEBI" id="CHEBI:29105"/>
        <note>catalytic</note>
    </ligand>
</feature>
<keyword evidence="9" id="KW-0812">Transmembrane</keyword>
<evidence type="ECO:0000256" key="3">
    <source>
        <dbReference type="ARBA" id="ARBA00022801"/>
    </source>
</evidence>
<comment type="cofactor">
    <cofactor evidence="7 8">
        <name>Zn(2+)</name>
        <dbReference type="ChEBI" id="CHEBI:29105"/>
    </cofactor>
    <text evidence="7 8">Binds 1 zinc ion per subunit.</text>
</comment>
<evidence type="ECO:0000256" key="5">
    <source>
        <dbReference type="ARBA" id="ARBA00023049"/>
    </source>
</evidence>
<feature type="binding site" evidence="7">
    <location>
        <position position="193"/>
    </location>
    <ligand>
        <name>Zn(2+)</name>
        <dbReference type="ChEBI" id="CHEBI:29105"/>
        <note>catalytic</note>
    </ligand>
</feature>
<feature type="signal peptide" evidence="8">
    <location>
        <begin position="1"/>
        <end position="22"/>
    </location>
</feature>
<keyword evidence="4 7" id="KW-0862">Zinc</keyword>
<feature type="active site" evidence="7">
    <location>
        <position position="190"/>
    </location>
</feature>
<comment type="caution">
    <text evidence="7">Lacks conserved residue(s) required for the propagation of feature annotation.</text>
</comment>
<keyword evidence="3 7" id="KW-0378">Hydrolase</keyword>
<keyword evidence="9" id="KW-1133">Transmembrane helix</keyword>
<keyword evidence="8" id="KW-0732">Signal</keyword>
<feature type="chain" id="PRO_5038157866" description="Metalloendopeptidase" evidence="8">
    <location>
        <begin position="23"/>
        <end position="367"/>
    </location>
</feature>
<protein>
    <recommendedName>
        <fullName evidence="8">Metalloendopeptidase</fullName>
        <ecNumber evidence="8">3.4.24.-</ecNumber>
    </recommendedName>
</protein>
<evidence type="ECO:0000256" key="2">
    <source>
        <dbReference type="ARBA" id="ARBA00022723"/>
    </source>
</evidence>
<dbReference type="Gene3D" id="3.40.390.10">
    <property type="entry name" value="Collagenase (Catalytic Domain)"/>
    <property type="match status" value="1"/>
</dbReference>
<dbReference type="Pfam" id="PF01400">
    <property type="entry name" value="Astacin"/>
    <property type="match status" value="1"/>
</dbReference>
<dbReference type="GO" id="GO:0008270">
    <property type="term" value="F:zinc ion binding"/>
    <property type="evidence" value="ECO:0007669"/>
    <property type="project" value="UniProtKB-UniRule"/>
</dbReference>
<dbReference type="CDD" id="cd04280">
    <property type="entry name" value="ZnMc_astacin_like"/>
    <property type="match status" value="1"/>
</dbReference>
<organism evidence="11 12">
    <name type="scientific">Meloidogyne incognita</name>
    <name type="common">Southern root-knot nematode worm</name>
    <name type="synonym">Oxyuris incognita</name>
    <dbReference type="NCBI Taxonomy" id="6306"/>
    <lineage>
        <taxon>Eukaryota</taxon>
        <taxon>Metazoa</taxon>
        <taxon>Ecdysozoa</taxon>
        <taxon>Nematoda</taxon>
        <taxon>Chromadorea</taxon>
        <taxon>Rhabditida</taxon>
        <taxon>Tylenchina</taxon>
        <taxon>Tylenchomorpha</taxon>
        <taxon>Tylenchoidea</taxon>
        <taxon>Meloidogynidae</taxon>
        <taxon>Meloidogyninae</taxon>
        <taxon>Meloidogyne</taxon>
        <taxon>Meloidogyne incognita group</taxon>
    </lineage>
</organism>
<keyword evidence="2 7" id="KW-0479">Metal-binding</keyword>
<evidence type="ECO:0000313" key="11">
    <source>
        <dbReference type="Proteomes" id="UP000887563"/>
    </source>
</evidence>
<keyword evidence="9" id="KW-0472">Membrane</keyword>
<evidence type="ECO:0000256" key="1">
    <source>
        <dbReference type="ARBA" id="ARBA00022670"/>
    </source>
</evidence>
<dbReference type="InterPro" id="IPR024079">
    <property type="entry name" value="MetalloPept_cat_dom_sf"/>
</dbReference>
<dbReference type="GO" id="GO:0006508">
    <property type="term" value="P:proteolysis"/>
    <property type="evidence" value="ECO:0007669"/>
    <property type="project" value="UniProtKB-KW"/>
</dbReference>
<evidence type="ECO:0000256" key="8">
    <source>
        <dbReference type="RuleBase" id="RU361183"/>
    </source>
</evidence>
<dbReference type="InterPro" id="IPR034035">
    <property type="entry name" value="Astacin-like_dom"/>
</dbReference>
<dbReference type="WBParaSite" id="Minc3s00001g00028">
    <property type="protein sequence ID" value="Minc3s00001g00028"/>
    <property type="gene ID" value="Minc3s00001g00028"/>
</dbReference>
<evidence type="ECO:0000259" key="10">
    <source>
        <dbReference type="PROSITE" id="PS51864"/>
    </source>
</evidence>
<dbReference type="PANTHER" id="PTHR10127">
    <property type="entry name" value="DISCOIDIN, CUB, EGF, LAMININ , AND ZINC METALLOPROTEASE DOMAIN CONTAINING"/>
    <property type="match status" value="1"/>
</dbReference>
<dbReference type="PANTHER" id="PTHR10127:SF780">
    <property type="entry name" value="METALLOENDOPEPTIDASE"/>
    <property type="match status" value="1"/>
</dbReference>
<dbReference type="PRINTS" id="PR00480">
    <property type="entry name" value="ASTACIN"/>
</dbReference>
<feature type="binding site" evidence="7">
    <location>
        <position position="199"/>
    </location>
    <ligand>
        <name>Zn(2+)</name>
        <dbReference type="ChEBI" id="CHEBI:29105"/>
        <note>catalytic</note>
    </ligand>
</feature>
<dbReference type="EC" id="3.4.24.-" evidence="8"/>
<dbReference type="InterPro" id="IPR006026">
    <property type="entry name" value="Peptidase_Metallo"/>
</dbReference>
<accession>A0A914KFN3</accession>
<dbReference type="InterPro" id="IPR001506">
    <property type="entry name" value="Peptidase_M12A"/>
</dbReference>
<name>A0A914KFN3_MELIC</name>
<evidence type="ECO:0000256" key="4">
    <source>
        <dbReference type="ARBA" id="ARBA00022833"/>
    </source>
</evidence>
<dbReference type="SMART" id="SM00235">
    <property type="entry name" value="ZnMc"/>
    <property type="match status" value="1"/>
</dbReference>
<keyword evidence="6" id="KW-1015">Disulfide bond</keyword>
<evidence type="ECO:0000256" key="9">
    <source>
        <dbReference type="SAM" id="Phobius"/>
    </source>
</evidence>
<keyword evidence="11" id="KW-1185">Reference proteome</keyword>
<feature type="transmembrane region" description="Helical" evidence="9">
    <location>
        <begin position="337"/>
        <end position="355"/>
    </location>
</feature>
<dbReference type="Proteomes" id="UP000887563">
    <property type="component" value="Unplaced"/>
</dbReference>
<evidence type="ECO:0000256" key="7">
    <source>
        <dbReference type="PROSITE-ProRule" id="PRU01211"/>
    </source>
</evidence>
<dbReference type="GO" id="GO:0004222">
    <property type="term" value="F:metalloendopeptidase activity"/>
    <property type="evidence" value="ECO:0007669"/>
    <property type="project" value="UniProtKB-UniRule"/>
</dbReference>
<dbReference type="PROSITE" id="PS51864">
    <property type="entry name" value="ASTACIN"/>
    <property type="match status" value="1"/>
</dbReference>
<sequence>MLQSLLIFIIFALPVSINFVKGGSLRSKSGSERNSWITEDAITEDESTGSDDELTLSDLFSDDDFDFVGDMIIEKKKLEDDESSEEEGVQKSVVKNMSRIWPNNQVPIRFHPSVRTKARRSVQSAVNILEDATCISFPKYNPNRHKNFVMIKSTKKACMSTVGYVDKQGRNRINLERGTHCEEPNTVIHEIMHCLGVSHEQMRYDRDECIEVLYDNLEPKAVSQYAKQSRTDLETYGEPYDYGSIMHYQVHAGSKNGLPAFRVLRPYDKEYIGNARIPSLIDFSKLNKLYGCPQPDTGDSRASPHESLEVLARLEIHDRLNAHRRITCTMTIVLVKIINRTCLLIFLPFLIIELLHKLLRGNKWKFK</sequence>
<keyword evidence="1 7" id="KW-0645">Protease</keyword>
<feature type="domain" description="Peptidase M12A" evidence="10">
    <location>
        <begin position="92"/>
        <end position="293"/>
    </location>
</feature>
<dbReference type="AlphaFoldDB" id="A0A914KFN3"/>
<reference evidence="12" key="1">
    <citation type="submission" date="2022-11" db="UniProtKB">
        <authorList>
            <consortium name="WormBaseParasite"/>
        </authorList>
    </citation>
    <scope>IDENTIFICATION</scope>
</reference>
<proteinExistence type="predicted"/>
<dbReference type="SUPFAM" id="SSF55486">
    <property type="entry name" value="Metalloproteases ('zincins'), catalytic domain"/>
    <property type="match status" value="1"/>
</dbReference>
<keyword evidence="5 7" id="KW-0482">Metalloprotease</keyword>